<keyword evidence="1" id="KW-0812">Transmembrane</keyword>
<gene>
    <name evidence="2" type="ORF">LWI29_004627</name>
</gene>
<comment type="caution">
    <text evidence="2">The sequence shown here is derived from an EMBL/GenBank/DDBJ whole genome shotgun (WGS) entry which is preliminary data.</text>
</comment>
<evidence type="ECO:0000313" key="3">
    <source>
        <dbReference type="Proteomes" id="UP001168877"/>
    </source>
</evidence>
<organism evidence="2 3">
    <name type="scientific">Acer saccharum</name>
    <name type="common">Sugar maple</name>
    <dbReference type="NCBI Taxonomy" id="4024"/>
    <lineage>
        <taxon>Eukaryota</taxon>
        <taxon>Viridiplantae</taxon>
        <taxon>Streptophyta</taxon>
        <taxon>Embryophyta</taxon>
        <taxon>Tracheophyta</taxon>
        <taxon>Spermatophyta</taxon>
        <taxon>Magnoliopsida</taxon>
        <taxon>eudicotyledons</taxon>
        <taxon>Gunneridae</taxon>
        <taxon>Pentapetalae</taxon>
        <taxon>rosids</taxon>
        <taxon>malvids</taxon>
        <taxon>Sapindales</taxon>
        <taxon>Sapindaceae</taxon>
        <taxon>Hippocastanoideae</taxon>
        <taxon>Acereae</taxon>
        <taxon>Acer</taxon>
    </lineage>
</organism>
<dbReference type="EMBL" id="JAUESC010000385">
    <property type="protein sequence ID" value="KAK0578071.1"/>
    <property type="molecule type" value="Genomic_DNA"/>
</dbReference>
<sequence length="83" mass="9918">MNNMLMQRYGFSSVIKGTSGEQIHDFHDKTSEKYEFFVQKRGVYQIRFTNKSPYHETIDFDIYVVTSLNLSNGLLCYYFWLII</sequence>
<keyword evidence="3" id="KW-1185">Reference proteome</keyword>
<dbReference type="AlphaFoldDB" id="A0AA39RNW1"/>
<dbReference type="Proteomes" id="UP001168877">
    <property type="component" value="Unassembled WGS sequence"/>
</dbReference>
<evidence type="ECO:0000256" key="1">
    <source>
        <dbReference type="SAM" id="Phobius"/>
    </source>
</evidence>
<protein>
    <recommendedName>
        <fullName evidence="4">GOLD domain-containing protein</fullName>
    </recommendedName>
</protein>
<accession>A0AA39RNW1</accession>
<keyword evidence="1" id="KW-0472">Membrane</keyword>
<reference evidence="2" key="2">
    <citation type="submission" date="2023-06" db="EMBL/GenBank/DDBJ databases">
        <authorList>
            <person name="Swenson N.G."/>
            <person name="Wegrzyn J.L."/>
            <person name="Mcevoy S.L."/>
        </authorList>
    </citation>
    <scope>NUCLEOTIDE SEQUENCE</scope>
    <source>
        <strain evidence="2">NS2018</strain>
        <tissue evidence="2">Leaf</tissue>
    </source>
</reference>
<evidence type="ECO:0008006" key="4">
    <source>
        <dbReference type="Google" id="ProtNLM"/>
    </source>
</evidence>
<name>A0AA39RNW1_ACESA</name>
<evidence type="ECO:0000313" key="2">
    <source>
        <dbReference type="EMBL" id="KAK0578071.1"/>
    </source>
</evidence>
<proteinExistence type="predicted"/>
<feature type="transmembrane region" description="Helical" evidence="1">
    <location>
        <begin position="60"/>
        <end position="80"/>
    </location>
</feature>
<reference evidence="2" key="1">
    <citation type="journal article" date="2022" name="Plant J.">
        <title>Strategies of tolerance reflected in two North American maple genomes.</title>
        <authorList>
            <person name="McEvoy S.L."/>
            <person name="Sezen U.U."/>
            <person name="Trouern-Trend A."/>
            <person name="McMahon S.M."/>
            <person name="Schaberg P.G."/>
            <person name="Yang J."/>
            <person name="Wegrzyn J.L."/>
            <person name="Swenson N.G."/>
        </authorList>
    </citation>
    <scope>NUCLEOTIDE SEQUENCE</scope>
    <source>
        <strain evidence="2">NS2018</strain>
    </source>
</reference>
<keyword evidence="1" id="KW-1133">Transmembrane helix</keyword>